<evidence type="ECO:0000313" key="3">
    <source>
        <dbReference type="Proteomes" id="UP000643207"/>
    </source>
</evidence>
<evidence type="ECO:0008006" key="4">
    <source>
        <dbReference type="Google" id="ProtNLM"/>
    </source>
</evidence>
<protein>
    <recommendedName>
        <fullName evidence="4">Bacteriocin</fullName>
    </recommendedName>
</protein>
<proteinExistence type="predicted"/>
<dbReference type="AlphaFoldDB" id="A0A9X0XBF9"/>
<name>A0A9X0XBF9_9BURK</name>
<reference evidence="2 3" key="1">
    <citation type="submission" date="2021-01" db="EMBL/GenBank/DDBJ databases">
        <title>Piscinibacter sp. Jin2 Genome sequencing and assembly.</title>
        <authorList>
            <person name="Kim I."/>
        </authorList>
    </citation>
    <scope>NUCLEOTIDE SEQUENCE [LARGE SCALE GENOMIC DNA]</scope>
    <source>
        <strain evidence="2 3">Jin2</strain>
    </source>
</reference>
<keyword evidence="1" id="KW-0472">Membrane</keyword>
<dbReference type="EMBL" id="JAERRA010000001">
    <property type="protein sequence ID" value="MBL0718469.1"/>
    <property type="molecule type" value="Genomic_DNA"/>
</dbReference>
<dbReference type="Proteomes" id="UP000643207">
    <property type="component" value="Unassembled WGS sequence"/>
</dbReference>
<organism evidence="2 3">
    <name type="scientific">Aquariibacter lacus</name>
    <dbReference type="NCBI Taxonomy" id="2801332"/>
    <lineage>
        <taxon>Bacteria</taxon>
        <taxon>Pseudomonadati</taxon>
        <taxon>Pseudomonadota</taxon>
        <taxon>Betaproteobacteria</taxon>
        <taxon>Burkholderiales</taxon>
        <taxon>Sphaerotilaceae</taxon>
        <taxon>Aquariibacter</taxon>
    </lineage>
</organism>
<keyword evidence="3" id="KW-1185">Reference proteome</keyword>
<keyword evidence="1" id="KW-1133">Transmembrane helix</keyword>
<evidence type="ECO:0000313" key="2">
    <source>
        <dbReference type="EMBL" id="MBL0718469.1"/>
    </source>
</evidence>
<sequence>MAIQELNRQEVEQVSGGLLDLGGLLSPVTSLVSGLLGTVTGLLGGLLSTVTGLLGGLLGGIKLG</sequence>
<accession>A0A9X0XBF9</accession>
<keyword evidence="1" id="KW-0812">Transmembrane</keyword>
<comment type="caution">
    <text evidence="2">The sequence shown here is derived from an EMBL/GenBank/DDBJ whole genome shotgun (WGS) entry which is preliminary data.</text>
</comment>
<evidence type="ECO:0000256" key="1">
    <source>
        <dbReference type="SAM" id="Phobius"/>
    </source>
</evidence>
<feature type="transmembrane region" description="Helical" evidence="1">
    <location>
        <begin position="31"/>
        <end position="58"/>
    </location>
</feature>
<gene>
    <name evidence="2" type="ORF">JI742_01080</name>
</gene>
<dbReference type="RefSeq" id="WP_201823148.1">
    <property type="nucleotide sequence ID" value="NZ_JAERRA010000001.1"/>
</dbReference>